<feature type="active site" description="Glycyl thioester intermediate" evidence="12">
    <location>
        <position position="133"/>
    </location>
</feature>
<comment type="similarity">
    <text evidence="4">Belongs to the class-II pyridoxal-phosphate-dependent aminotransferase family.</text>
</comment>
<dbReference type="Proteomes" id="UP001214415">
    <property type="component" value="Chromosome 2"/>
</dbReference>
<evidence type="ECO:0000256" key="9">
    <source>
        <dbReference type="ARBA" id="ARBA00022919"/>
    </source>
</evidence>
<sequence>MTVSHDSSSFVGRLTFQDFFFCIPLVFGCPNKIKQEGDAAGSLYQVNGYAISANTMHTKRAAKMADSCYVPGKHISTGNDIRTLDLMTADTPFEDGTFKLLLTFDESYPNKPPTVKFLSKMFHPNVYANGELCLDILQNRWSPTYDVAAILTSIQSLLHDPNPNRGCGIDYMSKAPSDQLTTAENASYHAAYMSLESNPDIKDPVSGFAELLRQAFRIIPGHNIVTRYIASSYQNDPVRSFLELVLFIFAVRTILQNRSRSNRSTSNFVQLSEKEIDYLVDEFEPEPLCNVLTEEEQETLDGLPVIVGHTSARPMVTASWMTGTTPRRVFNLASFNFTGLVEAPELTAQAKSLLREYGVGSCSPPGFYGTSDMHMKVEANLAKFLRKDAAIVYSQGFSTISSVIPAFCKRGDVIVVDSGVNFAIQKGLQLSRSNLYWYDHQDMKSLEALLSHLNREQARSRKPLTRRFIVTEAVFESDGSISDLPHIVDLKNKFKFRLLLDESYSVGSLGRTGRGLAEHYNVDPSQVDMVVGNLATSFATAGGFCASTVEVVKHQRINGSSFVFSAAMPVMMANGTTVALEKLAQEPGLFQALQKNIHIIRHVLDPMHQITIPSDPNSPLIHVQIRSKERFSSRKEQERILRQIERLALNQGVLVCQSPHSASIRPELDEGPWAQPSLRIVATSALSEAETKQAADILRASIASVLNE</sequence>
<dbReference type="PROSITE" id="PS00183">
    <property type="entry name" value="UBC_1"/>
    <property type="match status" value="1"/>
</dbReference>
<evidence type="ECO:0000256" key="11">
    <source>
        <dbReference type="ARBA" id="ARBA00023315"/>
    </source>
</evidence>
<comment type="cofactor">
    <cofactor evidence="1">
        <name>pyridoxal 5'-phosphate</name>
        <dbReference type="ChEBI" id="CHEBI:597326"/>
    </cofactor>
</comment>
<dbReference type="EC" id="2.3.1.50" evidence="5"/>
<evidence type="ECO:0000256" key="6">
    <source>
        <dbReference type="ARBA" id="ARBA00022679"/>
    </source>
</evidence>
<dbReference type="AlphaFoldDB" id="A0AAF0EHD7"/>
<accession>A0AAF0EHD7</accession>
<evidence type="ECO:0000256" key="12">
    <source>
        <dbReference type="PROSITE-ProRule" id="PRU10133"/>
    </source>
</evidence>
<dbReference type="GO" id="GO:0005783">
    <property type="term" value="C:endoplasmic reticulum"/>
    <property type="evidence" value="ECO:0007669"/>
    <property type="project" value="TreeGrafter"/>
</dbReference>
<name>A0AAF0EHD7_9BASI</name>
<dbReference type="InterPro" id="IPR015422">
    <property type="entry name" value="PyrdxlP-dep_Trfase_small"/>
</dbReference>
<dbReference type="InterPro" id="IPR015421">
    <property type="entry name" value="PyrdxlP-dep_Trfase_major"/>
</dbReference>
<comment type="pathway">
    <text evidence="3">Sphingolipid metabolism.</text>
</comment>
<keyword evidence="11 14" id="KW-0012">Acyltransferase</keyword>
<evidence type="ECO:0000256" key="4">
    <source>
        <dbReference type="ARBA" id="ARBA00008392"/>
    </source>
</evidence>
<dbReference type="GO" id="GO:0004758">
    <property type="term" value="F:serine C-palmitoyltransferase activity"/>
    <property type="evidence" value="ECO:0007669"/>
    <property type="project" value="UniProtKB-EC"/>
</dbReference>
<evidence type="ECO:0000256" key="2">
    <source>
        <dbReference type="ARBA" id="ARBA00004760"/>
    </source>
</evidence>
<dbReference type="Gene3D" id="3.10.110.10">
    <property type="entry name" value="Ubiquitin Conjugating Enzyme"/>
    <property type="match status" value="1"/>
</dbReference>
<keyword evidence="8" id="KW-0663">Pyridoxal phosphate</keyword>
<dbReference type="InterPro" id="IPR023313">
    <property type="entry name" value="UBQ-conjugating_AS"/>
</dbReference>
<keyword evidence="6 14" id="KW-0808">Transferase</keyword>
<dbReference type="GO" id="GO:0016020">
    <property type="term" value="C:membrane"/>
    <property type="evidence" value="ECO:0007669"/>
    <property type="project" value="GOC"/>
</dbReference>
<gene>
    <name evidence="14" type="primary">LCB1</name>
    <name evidence="14" type="ORF">MEQU1_001052</name>
</gene>
<protein>
    <recommendedName>
        <fullName evidence="5">serine C-palmitoyltransferase</fullName>
        <ecNumber evidence="5">2.3.1.50</ecNumber>
    </recommendedName>
</protein>
<dbReference type="PANTHER" id="PTHR13693">
    <property type="entry name" value="CLASS II AMINOTRANSFERASE/8-AMINO-7-OXONONANOATE SYNTHASE"/>
    <property type="match status" value="1"/>
</dbReference>
<keyword evidence="15" id="KW-1185">Reference proteome</keyword>
<dbReference type="SUPFAM" id="SSF54495">
    <property type="entry name" value="UBC-like"/>
    <property type="match status" value="1"/>
</dbReference>
<dbReference type="InterPro" id="IPR016135">
    <property type="entry name" value="UBQ-conjugating_enzyme/RWD"/>
</dbReference>
<keyword evidence="7" id="KW-0833">Ubl conjugation pathway</keyword>
<evidence type="ECO:0000256" key="5">
    <source>
        <dbReference type="ARBA" id="ARBA00013220"/>
    </source>
</evidence>
<dbReference type="Pfam" id="PF00179">
    <property type="entry name" value="UQ_con"/>
    <property type="match status" value="1"/>
</dbReference>
<reference evidence="14" key="1">
    <citation type="submission" date="2023-03" db="EMBL/GenBank/DDBJ databases">
        <title>Mating type loci evolution in Malassezia.</title>
        <authorList>
            <person name="Coelho M.A."/>
        </authorList>
    </citation>
    <scope>NUCLEOTIDE SEQUENCE</scope>
    <source>
        <strain evidence="14">CBS 12830</strain>
    </source>
</reference>
<dbReference type="InterPro" id="IPR015424">
    <property type="entry name" value="PyrdxlP-dep_Trfase"/>
</dbReference>
<keyword evidence="10" id="KW-0443">Lipid metabolism</keyword>
<evidence type="ECO:0000313" key="14">
    <source>
        <dbReference type="EMBL" id="WFD22382.1"/>
    </source>
</evidence>
<dbReference type="GO" id="GO:0046512">
    <property type="term" value="P:sphingosine biosynthetic process"/>
    <property type="evidence" value="ECO:0007669"/>
    <property type="project" value="TreeGrafter"/>
</dbReference>
<dbReference type="InterPro" id="IPR050087">
    <property type="entry name" value="AON_synthase_class-II"/>
</dbReference>
<evidence type="ECO:0000259" key="13">
    <source>
        <dbReference type="PROSITE" id="PS50127"/>
    </source>
</evidence>
<organism evidence="14 15">
    <name type="scientific">Malassezia equina</name>
    <dbReference type="NCBI Taxonomy" id="1381935"/>
    <lineage>
        <taxon>Eukaryota</taxon>
        <taxon>Fungi</taxon>
        <taxon>Dikarya</taxon>
        <taxon>Basidiomycota</taxon>
        <taxon>Ustilaginomycotina</taxon>
        <taxon>Malasseziomycetes</taxon>
        <taxon>Malasseziales</taxon>
        <taxon>Malasseziaceae</taxon>
        <taxon>Malassezia</taxon>
    </lineage>
</organism>
<evidence type="ECO:0000256" key="7">
    <source>
        <dbReference type="ARBA" id="ARBA00022786"/>
    </source>
</evidence>
<evidence type="ECO:0000256" key="3">
    <source>
        <dbReference type="ARBA" id="ARBA00004991"/>
    </source>
</evidence>
<feature type="domain" description="UBC core" evidence="13">
    <location>
        <begin position="46"/>
        <end position="195"/>
    </location>
</feature>
<evidence type="ECO:0000256" key="1">
    <source>
        <dbReference type="ARBA" id="ARBA00001933"/>
    </source>
</evidence>
<dbReference type="Pfam" id="PF00155">
    <property type="entry name" value="Aminotran_1_2"/>
    <property type="match status" value="1"/>
</dbReference>
<dbReference type="InterPro" id="IPR004839">
    <property type="entry name" value="Aminotransferase_I/II_large"/>
</dbReference>
<dbReference type="SMART" id="SM00212">
    <property type="entry name" value="UBCc"/>
    <property type="match status" value="1"/>
</dbReference>
<keyword evidence="9" id="KW-0746">Sphingolipid metabolism</keyword>
<comment type="pathway">
    <text evidence="2">Lipid metabolism; sphingolipid metabolism.</text>
</comment>
<evidence type="ECO:0000313" key="15">
    <source>
        <dbReference type="Proteomes" id="UP001214415"/>
    </source>
</evidence>
<dbReference type="Gene3D" id="3.90.1150.10">
    <property type="entry name" value="Aspartate Aminotransferase, domain 1"/>
    <property type="match status" value="1"/>
</dbReference>
<evidence type="ECO:0000256" key="10">
    <source>
        <dbReference type="ARBA" id="ARBA00023098"/>
    </source>
</evidence>
<dbReference type="PROSITE" id="PS50127">
    <property type="entry name" value="UBC_2"/>
    <property type="match status" value="1"/>
</dbReference>
<proteinExistence type="inferred from homology"/>
<dbReference type="InterPro" id="IPR000608">
    <property type="entry name" value="UBC"/>
</dbReference>
<dbReference type="SUPFAM" id="SSF53383">
    <property type="entry name" value="PLP-dependent transferases"/>
    <property type="match status" value="1"/>
</dbReference>
<dbReference type="PANTHER" id="PTHR13693:SF2">
    <property type="entry name" value="SERINE PALMITOYLTRANSFERASE 1"/>
    <property type="match status" value="1"/>
</dbReference>
<dbReference type="Gene3D" id="3.40.640.10">
    <property type="entry name" value="Type I PLP-dependent aspartate aminotransferase-like (Major domain)"/>
    <property type="match status" value="1"/>
</dbReference>
<dbReference type="GO" id="GO:0030170">
    <property type="term" value="F:pyridoxal phosphate binding"/>
    <property type="evidence" value="ECO:0007669"/>
    <property type="project" value="InterPro"/>
</dbReference>
<evidence type="ECO:0000256" key="8">
    <source>
        <dbReference type="ARBA" id="ARBA00022898"/>
    </source>
</evidence>
<dbReference type="EMBL" id="CP119901">
    <property type="protein sequence ID" value="WFD22382.1"/>
    <property type="molecule type" value="Genomic_DNA"/>
</dbReference>
<dbReference type="GO" id="GO:0046513">
    <property type="term" value="P:ceramide biosynthetic process"/>
    <property type="evidence" value="ECO:0007669"/>
    <property type="project" value="TreeGrafter"/>
</dbReference>